<comment type="similarity">
    <text evidence="1 3">Belongs to the TPP enzyme family.</text>
</comment>
<evidence type="ECO:0000313" key="7">
    <source>
        <dbReference type="EMBL" id="RFO94699.1"/>
    </source>
</evidence>
<evidence type="ECO:0000313" key="8">
    <source>
        <dbReference type="Proteomes" id="UP000260665"/>
    </source>
</evidence>
<evidence type="ECO:0000259" key="5">
    <source>
        <dbReference type="Pfam" id="PF02775"/>
    </source>
</evidence>
<evidence type="ECO:0000259" key="6">
    <source>
        <dbReference type="Pfam" id="PF02776"/>
    </source>
</evidence>
<dbReference type="EMBL" id="QFZK01000034">
    <property type="protein sequence ID" value="RFO94699.1"/>
    <property type="molecule type" value="Genomic_DNA"/>
</dbReference>
<dbReference type="GO" id="GO:0030976">
    <property type="term" value="F:thiamine pyrophosphate binding"/>
    <property type="evidence" value="ECO:0007669"/>
    <property type="project" value="InterPro"/>
</dbReference>
<evidence type="ECO:0000256" key="3">
    <source>
        <dbReference type="RuleBase" id="RU362132"/>
    </source>
</evidence>
<protein>
    <submittedName>
        <fullName evidence="7">3D-(3,5/4)-trihydroxycyclohexane-1,2-dione acylhydrolase (Decyclizing)</fullName>
    </submittedName>
</protein>
<keyword evidence="8" id="KW-1185">Reference proteome</keyword>
<feature type="domain" description="Thiamine pyrophosphate enzyme TPP-binding" evidence="5">
    <location>
        <begin position="420"/>
        <end position="570"/>
    </location>
</feature>
<dbReference type="InterPro" id="IPR011766">
    <property type="entry name" value="TPP_enzyme_TPP-bd"/>
</dbReference>
<dbReference type="InterPro" id="IPR030817">
    <property type="entry name" value="Myo_inos_IolD"/>
</dbReference>
<evidence type="ECO:0000256" key="1">
    <source>
        <dbReference type="ARBA" id="ARBA00007812"/>
    </source>
</evidence>
<gene>
    <name evidence="7" type="primary">iolD</name>
    <name evidence="7" type="ORF">DIC66_22195</name>
</gene>
<evidence type="ECO:0000259" key="4">
    <source>
        <dbReference type="Pfam" id="PF00205"/>
    </source>
</evidence>
<accession>A0A3E1R5Q0</accession>
<dbReference type="GO" id="GO:0000287">
    <property type="term" value="F:magnesium ion binding"/>
    <property type="evidence" value="ECO:0007669"/>
    <property type="project" value="InterPro"/>
</dbReference>
<dbReference type="CDD" id="cd07035">
    <property type="entry name" value="TPP_PYR_POX_like"/>
    <property type="match status" value="1"/>
</dbReference>
<feature type="domain" description="Thiamine pyrophosphate enzyme N-terminal TPP-binding" evidence="6">
    <location>
        <begin position="36"/>
        <end position="132"/>
    </location>
</feature>
<feature type="domain" description="Thiamine pyrophosphate enzyme central" evidence="4">
    <location>
        <begin position="221"/>
        <end position="354"/>
    </location>
</feature>
<dbReference type="Gene3D" id="3.40.50.1220">
    <property type="entry name" value="TPP-binding domain"/>
    <property type="match status" value="1"/>
</dbReference>
<dbReference type="GO" id="GO:0016823">
    <property type="term" value="F:hydrolase activity, acting on acid carbon-carbon bonds, in ketonic substances"/>
    <property type="evidence" value="ECO:0007669"/>
    <property type="project" value="InterPro"/>
</dbReference>
<dbReference type="GO" id="GO:0005948">
    <property type="term" value="C:acetolactate synthase complex"/>
    <property type="evidence" value="ECO:0007669"/>
    <property type="project" value="TreeGrafter"/>
</dbReference>
<dbReference type="InterPro" id="IPR029035">
    <property type="entry name" value="DHS-like_NAD/FAD-binding_dom"/>
</dbReference>
<dbReference type="InterPro" id="IPR012001">
    <property type="entry name" value="Thiamin_PyroP_enz_TPP-bd_dom"/>
</dbReference>
<organism evidence="7 8">
    <name type="scientific">Rhodoferax lacus</name>
    <dbReference type="NCBI Taxonomy" id="2184758"/>
    <lineage>
        <taxon>Bacteria</taxon>
        <taxon>Pseudomonadati</taxon>
        <taxon>Pseudomonadota</taxon>
        <taxon>Betaproteobacteria</taxon>
        <taxon>Burkholderiales</taxon>
        <taxon>Comamonadaceae</taxon>
        <taxon>Rhodoferax</taxon>
    </lineage>
</organism>
<dbReference type="Pfam" id="PF00205">
    <property type="entry name" value="TPP_enzyme_M"/>
    <property type="match status" value="1"/>
</dbReference>
<keyword evidence="2 3" id="KW-0786">Thiamine pyrophosphate</keyword>
<dbReference type="GO" id="GO:0009099">
    <property type="term" value="P:L-valine biosynthetic process"/>
    <property type="evidence" value="ECO:0007669"/>
    <property type="project" value="TreeGrafter"/>
</dbReference>
<sequence>MPEKTVRLTMAQALVKYLCNQFTEIEGEKVPLFAGVFAIFGHGNVTCLSEALEAVQDTLPTWRGQNEQSMALAAVAFAKAKKRRQLMVAATSIGPGAANMVTAAGTAHANRLPVLLLAGDTFANRLPDPVLQQVEHFNNPTITVNDSFKAVVRYWDRITLPEQIITSLPQAIATMLDPADCGPAFIGLCQDTQEIAFDYPEEFFAPTTWAVPRPRADKDKLAQAVALLKTAKKPLIISGGGVRYSLAEQQVADLALRHNIPVVETIAGKGGLTHYHPAHAGPIGIVGSTSANALATDADVILAIGTRLQDFTTGSWTLFRRDAQFISINAARWDATKHRAISVVGDALETVEELEQALDTWEAPANWFARSRTLFAEWEALLESHKKPSNALIPTYAQVVDVINKGARDNDTLIAAAGGMPGEVTKGWRVKDPHTFDCEFGFSCMGYEIAAGWGHALAKDGKGTPIVMLGDGTYMMMNSDIYSTVLSGHKMIVVVCDNGGYAVINRLQQFKGVPGFNNMLKDCRVKEPFPVDFVKHAESMGALARSCQTLEELAQAMEWAQKNDRTTLITIVTDAYAWVPGDADWDVGVPEISTRTSVQEARVAQELIRSKQRVGI</sequence>
<dbReference type="RefSeq" id="WP_117180376.1">
    <property type="nucleotide sequence ID" value="NZ_QFZK01000034.1"/>
</dbReference>
<dbReference type="GO" id="GO:0009097">
    <property type="term" value="P:isoleucine biosynthetic process"/>
    <property type="evidence" value="ECO:0007669"/>
    <property type="project" value="TreeGrafter"/>
</dbReference>
<proteinExistence type="inferred from homology"/>
<comment type="caution">
    <text evidence="7">The sequence shown here is derived from an EMBL/GenBank/DDBJ whole genome shotgun (WGS) entry which is preliminary data.</text>
</comment>
<dbReference type="Proteomes" id="UP000260665">
    <property type="component" value="Unassembled WGS sequence"/>
</dbReference>
<dbReference type="PANTHER" id="PTHR18968">
    <property type="entry name" value="THIAMINE PYROPHOSPHATE ENZYMES"/>
    <property type="match status" value="1"/>
</dbReference>
<dbReference type="InterPro" id="IPR029061">
    <property type="entry name" value="THDP-binding"/>
</dbReference>
<dbReference type="AlphaFoldDB" id="A0A3E1R5Q0"/>
<dbReference type="SUPFAM" id="SSF52467">
    <property type="entry name" value="DHS-like NAD/FAD-binding domain"/>
    <property type="match status" value="1"/>
</dbReference>
<dbReference type="NCBIfam" id="TIGR04377">
    <property type="entry name" value="myo_inos_iolD"/>
    <property type="match status" value="1"/>
</dbReference>
<dbReference type="InterPro" id="IPR012000">
    <property type="entry name" value="Thiamin_PyroP_enz_cen_dom"/>
</dbReference>
<dbReference type="GO" id="GO:0019310">
    <property type="term" value="P:inositol catabolic process"/>
    <property type="evidence" value="ECO:0007669"/>
    <property type="project" value="InterPro"/>
</dbReference>
<keyword evidence="7" id="KW-0378">Hydrolase</keyword>
<dbReference type="SUPFAM" id="SSF52518">
    <property type="entry name" value="Thiamin diphosphate-binding fold (THDP-binding)"/>
    <property type="match status" value="2"/>
</dbReference>
<name>A0A3E1R5Q0_9BURK</name>
<dbReference type="GO" id="GO:0003984">
    <property type="term" value="F:acetolactate synthase activity"/>
    <property type="evidence" value="ECO:0007669"/>
    <property type="project" value="TreeGrafter"/>
</dbReference>
<dbReference type="InterPro" id="IPR045229">
    <property type="entry name" value="TPP_enz"/>
</dbReference>
<dbReference type="PANTHER" id="PTHR18968:SF9">
    <property type="entry name" value="3D-(3,5_4)-TRIHYDROXYCYCLOHEXANE-1,2-DIONE HYDROLASE"/>
    <property type="match status" value="1"/>
</dbReference>
<evidence type="ECO:0000256" key="2">
    <source>
        <dbReference type="ARBA" id="ARBA00023052"/>
    </source>
</evidence>
<dbReference type="Gene3D" id="3.40.50.970">
    <property type="match status" value="2"/>
</dbReference>
<dbReference type="Pfam" id="PF02775">
    <property type="entry name" value="TPP_enzyme_C"/>
    <property type="match status" value="1"/>
</dbReference>
<dbReference type="Pfam" id="PF02776">
    <property type="entry name" value="TPP_enzyme_N"/>
    <property type="match status" value="1"/>
</dbReference>
<dbReference type="OrthoDB" id="3194735at2"/>
<dbReference type="GO" id="GO:0050660">
    <property type="term" value="F:flavin adenine dinucleotide binding"/>
    <property type="evidence" value="ECO:0007669"/>
    <property type="project" value="TreeGrafter"/>
</dbReference>
<reference evidence="7 8" key="1">
    <citation type="submission" date="2018-05" db="EMBL/GenBank/DDBJ databases">
        <title>Rhodoferax soyangensis sp.nov., isolated from an oligotrophic freshwater lake.</title>
        <authorList>
            <person name="Park M."/>
        </authorList>
    </citation>
    <scope>NUCLEOTIDE SEQUENCE [LARGE SCALE GENOMIC DNA]</scope>
    <source>
        <strain evidence="7 8">IMCC26218</strain>
    </source>
</reference>